<dbReference type="InterPro" id="IPR007159">
    <property type="entry name" value="SpoVT-AbrB_dom"/>
</dbReference>
<name>A0A1F7JHH4_9BACT</name>
<reference evidence="3 4" key="1">
    <citation type="journal article" date="2016" name="Nat. Commun.">
        <title>Thousands of microbial genomes shed light on interconnected biogeochemical processes in an aquifer system.</title>
        <authorList>
            <person name="Anantharaman K."/>
            <person name="Brown C.T."/>
            <person name="Hug L.A."/>
            <person name="Sharon I."/>
            <person name="Castelle C.J."/>
            <person name="Probst A.J."/>
            <person name="Thomas B.C."/>
            <person name="Singh A."/>
            <person name="Wilkins M.J."/>
            <person name="Karaoz U."/>
            <person name="Brodie E.L."/>
            <person name="Williams K.H."/>
            <person name="Hubbard S.S."/>
            <person name="Banfield J.F."/>
        </authorList>
    </citation>
    <scope>NUCLEOTIDE SEQUENCE [LARGE SCALE GENOMIC DNA]</scope>
</reference>
<evidence type="ECO:0000313" key="3">
    <source>
        <dbReference type="EMBL" id="OGK55046.1"/>
    </source>
</evidence>
<protein>
    <recommendedName>
        <fullName evidence="2">SpoVT-AbrB domain-containing protein</fullName>
    </recommendedName>
</protein>
<dbReference type="Proteomes" id="UP000177418">
    <property type="component" value="Unassembled WGS sequence"/>
</dbReference>
<dbReference type="InterPro" id="IPR037914">
    <property type="entry name" value="SpoVT-AbrB_sf"/>
</dbReference>
<dbReference type="EMBL" id="MGAV01000012">
    <property type="protein sequence ID" value="OGK55046.1"/>
    <property type="molecule type" value="Genomic_DNA"/>
</dbReference>
<evidence type="ECO:0000256" key="1">
    <source>
        <dbReference type="PROSITE-ProRule" id="PRU01076"/>
    </source>
</evidence>
<dbReference type="AlphaFoldDB" id="A0A1F7JHH4"/>
<dbReference type="Pfam" id="PF04014">
    <property type="entry name" value="MazE_antitoxin"/>
    <property type="match status" value="1"/>
</dbReference>
<gene>
    <name evidence="3" type="ORF">A3H78_01050</name>
</gene>
<organism evidence="3 4">
    <name type="scientific">Candidatus Roizmanbacteria bacterium RIFCSPLOWO2_02_FULL_36_11</name>
    <dbReference type="NCBI Taxonomy" id="1802071"/>
    <lineage>
        <taxon>Bacteria</taxon>
        <taxon>Candidatus Roizmaniibacteriota</taxon>
    </lineage>
</organism>
<comment type="caution">
    <text evidence="3">The sequence shown here is derived from an EMBL/GenBank/DDBJ whole genome shotgun (WGS) entry which is preliminary data.</text>
</comment>
<sequence length="94" mass="11129">MELPVNQGEFTKIQAKGLITIPKKFRKALSLEQNQLIKIRQVRGRLLIEPVRTLPYLVRKYTSKEVKDFLSFDQRLTDELKNKKSRLNEDNEEN</sequence>
<evidence type="ECO:0000259" key="2">
    <source>
        <dbReference type="PROSITE" id="PS51740"/>
    </source>
</evidence>
<evidence type="ECO:0000313" key="4">
    <source>
        <dbReference type="Proteomes" id="UP000177418"/>
    </source>
</evidence>
<dbReference type="SMART" id="SM00966">
    <property type="entry name" value="SpoVT_AbrB"/>
    <property type="match status" value="1"/>
</dbReference>
<dbReference type="GO" id="GO:0003677">
    <property type="term" value="F:DNA binding"/>
    <property type="evidence" value="ECO:0007669"/>
    <property type="project" value="UniProtKB-UniRule"/>
</dbReference>
<dbReference type="PROSITE" id="PS51740">
    <property type="entry name" value="SPOVT_ABRB"/>
    <property type="match status" value="1"/>
</dbReference>
<dbReference type="SUPFAM" id="SSF89447">
    <property type="entry name" value="AbrB/MazE/MraZ-like"/>
    <property type="match status" value="1"/>
</dbReference>
<accession>A0A1F7JHH4</accession>
<dbReference type="Gene3D" id="2.10.260.10">
    <property type="match status" value="1"/>
</dbReference>
<proteinExistence type="predicted"/>
<feature type="domain" description="SpoVT-AbrB" evidence="2">
    <location>
        <begin position="8"/>
        <end position="53"/>
    </location>
</feature>
<keyword evidence="1" id="KW-0238">DNA-binding</keyword>